<dbReference type="Gene3D" id="3.40.50.1820">
    <property type="entry name" value="alpha/beta hydrolase"/>
    <property type="match status" value="1"/>
</dbReference>
<sequence length="219" mass="23454">MFGTSQISIGEHGLTGDLYIGARARGLVVFPHGRDSSRSSRRSQQVAQSFRRQGLGTLLLDLLTDQERAAQAGDGVDGVDEEGLAVESLAQRLLEVPAALPSEARVMPQALFSGGMGAAAAFVAAARQPETWRALVSRGGRPDLACNYLAQVRAASLLIVGAEDTEVLALNRAAFIQLHCEKRIEIVPRVHHLLEESRSLQAVSLLAGNWFLNHLAVVA</sequence>
<keyword evidence="2" id="KW-1185">Reference proteome</keyword>
<dbReference type="RefSeq" id="WP_273600676.1">
    <property type="nucleotide sequence ID" value="NZ_JAQQXT010000007.1"/>
</dbReference>
<protein>
    <submittedName>
        <fullName evidence="1">Alpha/beta hydrolase</fullName>
    </submittedName>
</protein>
<reference evidence="1 2" key="1">
    <citation type="submission" date="2022-10" db="EMBL/GenBank/DDBJ databases">
        <title>Paucibacter sp. hw1 Genome sequencing.</title>
        <authorList>
            <person name="Park S."/>
        </authorList>
    </citation>
    <scope>NUCLEOTIDE SEQUENCE [LARGE SCALE GENOMIC DNA]</scope>
    <source>
        <strain evidence="2">hw1</strain>
    </source>
</reference>
<proteinExistence type="predicted"/>
<organism evidence="1 2">
    <name type="scientific">Roseateles albus</name>
    <dbReference type="NCBI Taxonomy" id="2987525"/>
    <lineage>
        <taxon>Bacteria</taxon>
        <taxon>Pseudomonadati</taxon>
        <taxon>Pseudomonadota</taxon>
        <taxon>Betaproteobacteria</taxon>
        <taxon>Burkholderiales</taxon>
        <taxon>Sphaerotilaceae</taxon>
        <taxon>Roseateles</taxon>
    </lineage>
</organism>
<comment type="caution">
    <text evidence="1">The sequence shown here is derived from an EMBL/GenBank/DDBJ whole genome shotgun (WGS) entry which is preliminary data.</text>
</comment>
<gene>
    <name evidence="1" type="ORF">PRZ03_12955</name>
</gene>
<dbReference type="GO" id="GO:0016787">
    <property type="term" value="F:hydrolase activity"/>
    <property type="evidence" value="ECO:0007669"/>
    <property type="project" value="UniProtKB-KW"/>
</dbReference>
<accession>A0ABT5KGA1</accession>
<dbReference type="InterPro" id="IPR029058">
    <property type="entry name" value="AB_hydrolase_fold"/>
</dbReference>
<dbReference type="SUPFAM" id="SSF53474">
    <property type="entry name" value="alpha/beta-Hydrolases"/>
    <property type="match status" value="1"/>
</dbReference>
<evidence type="ECO:0000313" key="1">
    <source>
        <dbReference type="EMBL" id="MDC8772484.1"/>
    </source>
</evidence>
<dbReference type="EMBL" id="JAQQXT010000007">
    <property type="protein sequence ID" value="MDC8772484.1"/>
    <property type="molecule type" value="Genomic_DNA"/>
</dbReference>
<name>A0ABT5KGA1_9BURK</name>
<keyword evidence="1" id="KW-0378">Hydrolase</keyword>
<evidence type="ECO:0000313" key="2">
    <source>
        <dbReference type="Proteomes" id="UP001221189"/>
    </source>
</evidence>
<dbReference type="Proteomes" id="UP001221189">
    <property type="component" value="Unassembled WGS sequence"/>
</dbReference>